<dbReference type="InterPro" id="IPR050465">
    <property type="entry name" value="UPF0194_transport"/>
</dbReference>
<dbReference type="PANTHER" id="PTHR32347:SF14">
    <property type="entry name" value="EFFLUX SYSTEM COMPONENT YKNX-RELATED"/>
    <property type="match status" value="1"/>
</dbReference>
<dbReference type="GO" id="GO:0030313">
    <property type="term" value="C:cell envelope"/>
    <property type="evidence" value="ECO:0007669"/>
    <property type="project" value="UniProtKB-SubCell"/>
</dbReference>
<proteinExistence type="predicted"/>
<evidence type="ECO:0000313" key="5">
    <source>
        <dbReference type="EMBL" id="AEE95740.1"/>
    </source>
</evidence>
<evidence type="ECO:0000256" key="3">
    <source>
        <dbReference type="SAM" id="Coils"/>
    </source>
</evidence>
<feature type="coiled-coil region" evidence="3">
    <location>
        <begin position="115"/>
        <end position="218"/>
    </location>
</feature>
<gene>
    <name evidence="5" type="ordered locus">Mahau_0536</name>
</gene>
<evidence type="ECO:0000256" key="2">
    <source>
        <dbReference type="ARBA" id="ARBA00023054"/>
    </source>
</evidence>
<dbReference type="Gene3D" id="2.40.420.20">
    <property type="match status" value="1"/>
</dbReference>
<dbReference type="PANTHER" id="PTHR32347">
    <property type="entry name" value="EFFLUX SYSTEM COMPONENT YKNX-RELATED"/>
    <property type="match status" value="1"/>
</dbReference>
<dbReference type="EMBL" id="CP002360">
    <property type="protein sequence ID" value="AEE95740.1"/>
    <property type="molecule type" value="Genomic_DNA"/>
</dbReference>
<dbReference type="KEGG" id="mas:Mahau_0536"/>
<keyword evidence="6" id="KW-1185">Reference proteome</keyword>
<dbReference type="AlphaFoldDB" id="F3ZZD0"/>
<dbReference type="Gene3D" id="2.40.50.100">
    <property type="match status" value="1"/>
</dbReference>
<keyword evidence="2 3" id="KW-0175">Coiled coil</keyword>
<evidence type="ECO:0000259" key="4">
    <source>
        <dbReference type="Pfam" id="PF25967"/>
    </source>
</evidence>
<dbReference type="HOGENOM" id="CLU_018816_3_0_9"/>
<accession>F3ZZD0</accession>
<dbReference type="SUPFAM" id="SSF111369">
    <property type="entry name" value="HlyD-like secretion proteins"/>
    <property type="match status" value="1"/>
</dbReference>
<feature type="domain" description="Multidrug resistance protein MdtA-like C-terminal permuted SH3" evidence="4">
    <location>
        <begin position="362"/>
        <end position="416"/>
    </location>
</feature>
<dbReference type="STRING" id="697281.Mahau_0536"/>
<organism evidence="5 6">
    <name type="scientific">Mahella australiensis (strain DSM 15567 / CIP 107919 / 50-1 BON)</name>
    <dbReference type="NCBI Taxonomy" id="697281"/>
    <lineage>
        <taxon>Bacteria</taxon>
        <taxon>Bacillati</taxon>
        <taxon>Bacillota</taxon>
        <taxon>Clostridia</taxon>
        <taxon>Thermoanaerobacterales</taxon>
        <taxon>Thermoanaerobacterales Family IV. Incertae Sedis</taxon>
        <taxon>Mahella</taxon>
    </lineage>
</organism>
<dbReference type="Proteomes" id="UP000008457">
    <property type="component" value="Chromosome"/>
</dbReference>
<evidence type="ECO:0000313" key="6">
    <source>
        <dbReference type="Proteomes" id="UP000008457"/>
    </source>
</evidence>
<reference evidence="5 6" key="2">
    <citation type="journal article" date="2011" name="Stand. Genomic Sci.">
        <title>Complete genome sequence of Mahella australiensis type strain (50-1 BON).</title>
        <authorList>
            <person name="Sikorski J."/>
            <person name="Teshima H."/>
            <person name="Nolan M."/>
            <person name="Lucas S."/>
            <person name="Hammon N."/>
            <person name="Deshpande S."/>
            <person name="Cheng J.F."/>
            <person name="Pitluck S."/>
            <person name="Liolios K."/>
            <person name="Pagani I."/>
            <person name="Ivanova N."/>
            <person name="Huntemann M."/>
            <person name="Mavromatis K."/>
            <person name="Ovchinikova G."/>
            <person name="Pati A."/>
            <person name="Tapia R."/>
            <person name="Han C."/>
            <person name="Goodwin L."/>
            <person name="Chen A."/>
            <person name="Palaniappan K."/>
            <person name="Land M."/>
            <person name="Hauser L."/>
            <person name="Ngatchou-Djao O.D."/>
            <person name="Rohde M."/>
            <person name="Pukall R."/>
            <person name="Spring S."/>
            <person name="Abt B."/>
            <person name="Goker M."/>
            <person name="Detter J.C."/>
            <person name="Woyke T."/>
            <person name="Bristow J."/>
            <person name="Markowitz V."/>
            <person name="Hugenholtz P."/>
            <person name="Eisen J.A."/>
            <person name="Kyrpides N.C."/>
            <person name="Klenk H.P."/>
            <person name="Lapidus A."/>
        </authorList>
    </citation>
    <scope>NUCLEOTIDE SEQUENCE [LARGE SCALE GENOMIC DNA]</scope>
    <source>
        <strain evidence="6">DSM 15567 / CIP 107919 / 50-1 BON</strain>
    </source>
</reference>
<protein>
    <submittedName>
        <fullName evidence="5">Efflux transporter, RND family, MFP subunit</fullName>
    </submittedName>
</protein>
<dbReference type="Gene3D" id="1.20.120.330">
    <property type="entry name" value="Nucleotidyltransferases domain 2"/>
    <property type="match status" value="1"/>
</dbReference>
<name>F3ZZD0_MAHA5</name>
<evidence type="ECO:0000256" key="1">
    <source>
        <dbReference type="ARBA" id="ARBA00004196"/>
    </source>
</evidence>
<dbReference type="PROSITE" id="PS51257">
    <property type="entry name" value="PROKAR_LIPOPROTEIN"/>
    <property type="match status" value="1"/>
</dbReference>
<sequence length="418" mass="45347">MNRSSGAKRFREILVSLALIFISVLSGCAMFPEEEEVLAPPLVKPKQEEYKLAEVKRGDIVNRVKSIGTLVSAKDYPLYFEAGGRLDTIAVRSGDKVKKGQILAQLDIGDLGTQIELARINLRNAQIELNKANDNLKAAKAAQNSAPAQLNQAKANLEAAKKTMAAAETAANAQDAPISALVDVITAREALTAAEQAVNNAQAAVNQASDNVNNAQYNVEQRQIDLKAAQIRLDALLGQMSNSQLKSPIDGIVVFIDMNIKKGDVVQPFQTLVQVADPNDLQLSYDASLLSDPMLIKPDMKVQITIRNKKLTGKVTSCPYSMPADVDPKNKNQVIIKADNLPKEAKLGDSADIEIVLQQKSNALIVPRQAVRSYMGREYVQVLDGSSKKEIDVKTGIKSPTEVEIVSGLKEGQKVILR</sequence>
<dbReference type="Pfam" id="PF25967">
    <property type="entry name" value="RND-MFP_C"/>
    <property type="match status" value="1"/>
</dbReference>
<comment type="subcellular location">
    <subcellularLocation>
        <location evidence="1">Cell envelope</location>
    </subcellularLocation>
</comment>
<dbReference type="InterPro" id="IPR058627">
    <property type="entry name" value="MdtA-like_C"/>
</dbReference>
<dbReference type="eggNOG" id="COG0845">
    <property type="taxonomic scope" value="Bacteria"/>
</dbReference>
<reference evidence="6" key="1">
    <citation type="submission" date="2010-11" db="EMBL/GenBank/DDBJ databases">
        <title>The complete genome of Mahella australiensis DSM 15567.</title>
        <authorList>
            <consortium name="US DOE Joint Genome Institute (JGI-PGF)"/>
            <person name="Lucas S."/>
            <person name="Copeland A."/>
            <person name="Lapidus A."/>
            <person name="Bruce D."/>
            <person name="Goodwin L."/>
            <person name="Pitluck S."/>
            <person name="Kyrpides N."/>
            <person name="Mavromatis K."/>
            <person name="Pagani I."/>
            <person name="Ivanova N."/>
            <person name="Teshima H."/>
            <person name="Brettin T."/>
            <person name="Detter J.C."/>
            <person name="Han C."/>
            <person name="Tapia R."/>
            <person name="Land M."/>
            <person name="Hauser L."/>
            <person name="Markowitz V."/>
            <person name="Cheng J.-F."/>
            <person name="Hugenholtz P."/>
            <person name="Woyke T."/>
            <person name="Wu D."/>
            <person name="Spring S."/>
            <person name="Pukall R."/>
            <person name="Steenblock K."/>
            <person name="Schneider S."/>
            <person name="Klenk H.-P."/>
            <person name="Eisen J.A."/>
        </authorList>
    </citation>
    <scope>NUCLEOTIDE SEQUENCE [LARGE SCALE GENOMIC DNA]</scope>
    <source>
        <strain evidence="6">DSM 15567 / CIP 107919 / 50-1 BON</strain>
    </source>
</reference>